<dbReference type="Gene3D" id="2.60.40.10">
    <property type="entry name" value="Immunoglobulins"/>
    <property type="match status" value="2"/>
</dbReference>
<evidence type="ECO:0000313" key="4">
    <source>
        <dbReference type="Proteomes" id="UP000504611"/>
    </source>
</evidence>
<dbReference type="AlphaFoldDB" id="A0A6I9MSH2"/>
<keyword evidence="3" id="KW-1133">Transmembrane helix</keyword>
<keyword evidence="4" id="KW-1185">Reference proteome</keyword>
<dbReference type="PANTHER" id="PTHR11481">
    <property type="entry name" value="IMMUNOGLOBULIN FC RECEPTOR"/>
    <property type="match status" value="1"/>
</dbReference>
<sequence length="250" mass="27578">MWSPTASNSKKRDNITEMEVSSLCLMLSATLVVTPDRSQFFQYESINLNCEANSTGWSVKRNTSRKISEVCTHGWGEPGNSSCLIEAAYPTDAGVYWCESPEGRCSNSVNISVNTVGVILEIPTLPVTTGDEVALRCIFKEKGVKPTSNFSAAFYKNTVFIGDHPAGKLIFQAVSKSDEGFYGCGHPKNAKSQQSWLAVTDQPRVVCTPPPPLMSLSRLLCSILIFHTFTVIFIVCIYIYQRWARARANA</sequence>
<dbReference type="InterPro" id="IPR036179">
    <property type="entry name" value="Ig-like_dom_sf"/>
</dbReference>
<feature type="transmembrane region" description="Helical" evidence="3">
    <location>
        <begin position="216"/>
        <end position="240"/>
    </location>
</feature>
<keyword evidence="1" id="KW-0732">Signal</keyword>
<dbReference type="Proteomes" id="UP000504611">
    <property type="component" value="Unplaced"/>
</dbReference>
<dbReference type="SUPFAM" id="SSF48726">
    <property type="entry name" value="Immunoglobulin"/>
    <property type="match status" value="2"/>
</dbReference>
<dbReference type="GeneID" id="104941039"/>
<evidence type="ECO:0000256" key="2">
    <source>
        <dbReference type="ARBA" id="ARBA00023157"/>
    </source>
</evidence>
<dbReference type="GO" id="GO:0007166">
    <property type="term" value="P:cell surface receptor signaling pathway"/>
    <property type="evidence" value="ECO:0007669"/>
    <property type="project" value="TreeGrafter"/>
</dbReference>
<keyword evidence="3" id="KW-0812">Transmembrane</keyword>
<accession>A0A6I9MSH2</accession>
<organism evidence="4 5">
    <name type="scientific">Notothenia coriiceps</name>
    <name type="common">black rockcod</name>
    <dbReference type="NCBI Taxonomy" id="8208"/>
    <lineage>
        <taxon>Eukaryota</taxon>
        <taxon>Metazoa</taxon>
        <taxon>Chordata</taxon>
        <taxon>Craniata</taxon>
        <taxon>Vertebrata</taxon>
        <taxon>Euteleostomi</taxon>
        <taxon>Actinopterygii</taxon>
        <taxon>Neopterygii</taxon>
        <taxon>Teleostei</taxon>
        <taxon>Neoteleostei</taxon>
        <taxon>Acanthomorphata</taxon>
        <taxon>Eupercaria</taxon>
        <taxon>Perciformes</taxon>
        <taxon>Notothenioidei</taxon>
        <taxon>Nototheniidae</taxon>
        <taxon>Notothenia</taxon>
    </lineage>
</organism>
<protein>
    <submittedName>
        <fullName evidence="5">Uncharacterized protein isoform X1</fullName>
    </submittedName>
</protein>
<keyword evidence="2" id="KW-1015">Disulfide bond</keyword>
<dbReference type="PANTHER" id="PTHR11481:SF64">
    <property type="entry name" value="FC RECEPTOR-LIKE PROTEIN 4"/>
    <property type="match status" value="1"/>
</dbReference>
<evidence type="ECO:0000313" key="5">
    <source>
        <dbReference type="RefSeq" id="XP_010764375.1"/>
    </source>
</evidence>
<keyword evidence="3" id="KW-0472">Membrane</keyword>
<proteinExistence type="predicted"/>
<dbReference type="RefSeq" id="XP_010764375.1">
    <property type="nucleotide sequence ID" value="XM_010766073.1"/>
</dbReference>
<evidence type="ECO:0000256" key="1">
    <source>
        <dbReference type="ARBA" id="ARBA00022729"/>
    </source>
</evidence>
<dbReference type="InterPro" id="IPR050488">
    <property type="entry name" value="Ig_Fc_receptor"/>
</dbReference>
<dbReference type="GO" id="GO:0004888">
    <property type="term" value="F:transmembrane signaling receptor activity"/>
    <property type="evidence" value="ECO:0007669"/>
    <property type="project" value="TreeGrafter"/>
</dbReference>
<dbReference type="GO" id="GO:0006955">
    <property type="term" value="P:immune response"/>
    <property type="evidence" value="ECO:0007669"/>
    <property type="project" value="TreeGrafter"/>
</dbReference>
<gene>
    <name evidence="5" type="primary">LOC104941039</name>
</gene>
<dbReference type="OrthoDB" id="6151406at2759"/>
<reference evidence="5" key="1">
    <citation type="submission" date="2025-08" db="UniProtKB">
        <authorList>
            <consortium name="RefSeq"/>
        </authorList>
    </citation>
    <scope>IDENTIFICATION</scope>
    <source>
        <tissue evidence="5">Muscle</tissue>
    </source>
</reference>
<name>A0A6I9MSH2_9TELE</name>
<dbReference type="GO" id="GO:0009897">
    <property type="term" value="C:external side of plasma membrane"/>
    <property type="evidence" value="ECO:0007669"/>
    <property type="project" value="TreeGrafter"/>
</dbReference>
<dbReference type="KEGG" id="ncc:104941039"/>
<evidence type="ECO:0000256" key="3">
    <source>
        <dbReference type="SAM" id="Phobius"/>
    </source>
</evidence>
<dbReference type="InterPro" id="IPR013783">
    <property type="entry name" value="Ig-like_fold"/>
</dbReference>